<evidence type="ECO:0000256" key="3">
    <source>
        <dbReference type="ARBA" id="ARBA00018141"/>
    </source>
</evidence>
<dbReference type="PANTHER" id="PTHR12589:SF7">
    <property type="entry name" value="6-PYRUVOYL TETRAHYDROBIOPTERIN SYNTHASE"/>
    <property type="match status" value="1"/>
</dbReference>
<evidence type="ECO:0000313" key="11">
    <source>
        <dbReference type="EMBL" id="AEJ62085.1"/>
    </source>
</evidence>
<feature type="binding site" evidence="10">
    <location>
        <position position="28"/>
    </location>
    <ligand>
        <name>Zn(2+)</name>
        <dbReference type="ChEBI" id="CHEBI:29105"/>
    </ligand>
</feature>
<evidence type="ECO:0000256" key="1">
    <source>
        <dbReference type="ARBA" id="ARBA00005061"/>
    </source>
</evidence>
<dbReference type="UniPathway" id="UPA00391"/>
<dbReference type="Gene3D" id="3.30.479.10">
    <property type="entry name" value="6-pyruvoyl tetrahydropterin synthase/QueD"/>
    <property type="match status" value="1"/>
</dbReference>
<evidence type="ECO:0000256" key="4">
    <source>
        <dbReference type="ARBA" id="ARBA00022723"/>
    </source>
</evidence>
<dbReference type="EC" id="4.-.-.-" evidence="8"/>
<dbReference type="AlphaFoldDB" id="G0GCL9"/>
<dbReference type="GO" id="GO:0008616">
    <property type="term" value="P:tRNA queuosine(34) biosynthetic process"/>
    <property type="evidence" value="ECO:0007669"/>
    <property type="project" value="UniProtKB-KW"/>
</dbReference>
<accession>G0GCL9</accession>
<dbReference type="GO" id="GO:0046872">
    <property type="term" value="F:metal ion binding"/>
    <property type="evidence" value="ECO:0007669"/>
    <property type="project" value="UniProtKB-KW"/>
</dbReference>
<evidence type="ECO:0000256" key="6">
    <source>
        <dbReference type="ARBA" id="ARBA00023239"/>
    </source>
</evidence>
<dbReference type="KEGG" id="stq:Spith_1826"/>
<evidence type="ECO:0000256" key="9">
    <source>
        <dbReference type="PIRSR" id="PIRSR006113-1"/>
    </source>
</evidence>
<evidence type="ECO:0000313" key="12">
    <source>
        <dbReference type="Proteomes" id="UP000007254"/>
    </source>
</evidence>
<keyword evidence="4 8" id="KW-0479">Metal-binding</keyword>
<feature type="binding site" evidence="10">
    <location>
        <position position="41"/>
    </location>
    <ligand>
        <name>Zn(2+)</name>
        <dbReference type="ChEBI" id="CHEBI:29105"/>
    </ligand>
</feature>
<evidence type="ECO:0000256" key="2">
    <source>
        <dbReference type="ARBA" id="ARBA00008900"/>
    </source>
</evidence>
<feature type="active site" description="Charge relay system" evidence="9">
    <location>
        <position position="123"/>
    </location>
</feature>
<comment type="similarity">
    <text evidence="2 8">Belongs to the PTPS family. QueD subfamily.</text>
</comment>
<feature type="active site" description="Proton acceptor" evidence="9">
    <location>
        <position position="37"/>
    </location>
</feature>
<evidence type="ECO:0000256" key="8">
    <source>
        <dbReference type="PIRNR" id="PIRNR006113"/>
    </source>
</evidence>
<dbReference type="PIRSF" id="PIRSF006113">
    <property type="entry name" value="PTP_synth"/>
    <property type="match status" value="1"/>
</dbReference>
<dbReference type="Proteomes" id="UP000007254">
    <property type="component" value="Chromosome"/>
</dbReference>
<dbReference type="SUPFAM" id="SSF55620">
    <property type="entry name" value="Tetrahydrobiopterin biosynthesis enzymes-like"/>
    <property type="match status" value="1"/>
</dbReference>
<keyword evidence="6 8" id="KW-0456">Lyase</keyword>
<feature type="binding site" evidence="10">
    <location>
        <position position="43"/>
    </location>
    <ligand>
        <name>Zn(2+)</name>
        <dbReference type="ChEBI" id="CHEBI:29105"/>
    </ligand>
</feature>
<organism evidence="11 12">
    <name type="scientific">Winmispira thermophila (strain ATCC 700085 / DSM 6578 / Z-1203)</name>
    <name type="common">Spirochaeta thermophila</name>
    <dbReference type="NCBI Taxonomy" id="869211"/>
    <lineage>
        <taxon>Bacteria</taxon>
        <taxon>Pseudomonadati</taxon>
        <taxon>Spirochaetota</taxon>
        <taxon>Spirochaetia</taxon>
        <taxon>Winmispirales</taxon>
        <taxon>Winmispiraceae</taxon>
        <taxon>Winmispira</taxon>
    </lineage>
</organism>
<evidence type="ECO:0000256" key="10">
    <source>
        <dbReference type="PIRSR" id="PIRSR006113-2"/>
    </source>
</evidence>
<dbReference type="EMBL" id="CP002903">
    <property type="protein sequence ID" value="AEJ62085.1"/>
    <property type="molecule type" value="Genomic_DNA"/>
</dbReference>
<dbReference type="InterPro" id="IPR038418">
    <property type="entry name" value="6-PTP_synth/QueD_sf"/>
</dbReference>
<dbReference type="HOGENOM" id="CLU_111016_6_3_12"/>
<gene>
    <name evidence="11" type="ordered locus">Spith_1826</name>
</gene>
<evidence type="ECO:0000256" key="5">
    <source>
        <dbReference type="ARBA" id="ARBA00022833"/>
    </source>
</evidence>
<protein>
    <recommendedName>
        <fullName evidence="3 8">6-carboxy-5,6,7,8-tetrahydropterin synthase</fullName>
        <ecNumber evidence="8">4.-.-.-</ecNumber>
    </recommendedName>
</protein>
<keyword evidence="5 8" id="KW-0862">Zinc</keyword>
<dbReference type="RefSeq" id="WP_014625411.1">
    <property type="nucleotide sequence ID" value="NC_017583.1"/>
</dbReference>
<dbReference type="NCBIfam" id="TIGR03367">
    <property type="entry name" value="queuosine_QueD"/>
    <property type="match status" value="1"/>
</dbReference>
<name>G0GCL9_WINT7</name>
<sequence length="142" mass="16014">MAPSYQGDERADKAVYVVRAEGTFAAAHYLASYHGKCETLHGHNYRVRAYAAGRKLDEGGMVLDFGILKKALREVLARLDHTNLNDHPFFQDNPSAERIATYVYEEMVKKLPGTPIWKVEVFETDENLAVYLPYGDTLPPLP</sequence>
<keyword evidence="12" id="KW-1185">Reference proteome</keyword>
<reference evidence="11 12" key="1">
    <citation type="submission" date="2011-06" db="EMBL/GenBank/DDBJ databases">
        <title>The complete genome of Spirochaeta thermophila DSM 6578.</title>
        <authorList>
            <consortium name="US DOE Joint Genome Institute (JGI-PGF)"/>
            <person name="Lucas S."/>
            <person name="Lapidus A."/>
            <person name="Bruce D."/>
            <person name="Goodwin L."/>
            <person name="Pitluck S."/>
            <person name="Peters L."/>
            <person name="Kyrpides N."/>
            <person name="Mavromatis K."/>
            <person name="Ivanova N."/>
            <person name="Mikailova N."/>
            <person name="Pagani I."/>
            <person name="Chertkov O."/>
            <person name="Detter J.C."/>
            <person name="Tapia R."/>
            <person name="Han C."/>
            <person name="Land M."/>
            <person name="Hauser L."/>
            <person name="Markowitz V."/>
            <person name="Cheng J.-F."/>
            <person name="Hugenholtz P."/>
            <person name="Woyke T."/>
            <person name="Wu D."/>
            <person name="Spring S."/>
            <person name="Merkhoffer B."/>
            <person name="Schneider S."/>
            <person name="Klenk H.-P."/>
            <person name="Eisen J.A."/>
        </authorList>
    </citation>
    <scope>NUCLEOTIDE SEQUENCE [LARGE SCALE GENOMIC DNA]</scope>
    <source>
        <strain evidence="12">ATCC 700085 / DSM 6578 / Z-1203</strain>
    </source>
</reference>
<dbReference type="OrthoDB" id="9804698at2"/>
<dbReference type="InterPro" id="IPR007115">
    <property type="entry name" value="6-PTP_synth/QueD"/>
</dbReference>
<comment type="pathway">
    <text evidence="1 8">Purine metabolism; 7-cyano-7-deazaguanine biosynthesis.</text>
</comment>
<dbReference type="GO" id="GO:0070497">
    <property type="term" value="F:6-carboxytetrahydropterin synthase activity"/>
    <property type="evidence" value="ECO:0007669"/>
    <property type="project" value="UniProtKB-EC"/>
</dbReference>
<dbReference type="Pfam" id="PF01242">
    <property type="entry name" value="PTPS"/>
    <property type="match status" value="1"/>
</dbReference>
<dbReference type="PANTHER" id="PTHR12589">
    <property type="entry name" value="PYRUVOYL TETRAHYDROBIOPTERIN SYNTHASE"/>
    <property type="match status" value="1"/>
</dbReference>
<dbReference type="STRING" id="869211.Spith_1826"/>
<keyword evidence="8" id="KW-0671">Queuosine biosynthesis</keyword>
<comment type="cofactor">
    <cofactor evidence="8 10">
        <name>Zn(2+)</name>
        <dbReference type="ChEBI" id="CHEBI:29105"/>
    </cofactor>
    <text evidence="8 10">Binds 1 zinc ion per subunit.</text>
</comment>
<evidence type="ECO:0000256" key="7">
    <source>
        <dbReference type="ARBA" id="ARBA00048807"/>
    </source>
</evidence>
<feature type="active site" description="Charge relay system" evidence="9">
    <location>
        <position position="81"/>
    </location>
</feature>
<comment type="catalytic activity">
    <reaction evidence="7 8">
        <text>7,8-dihydroneopterin 3'-triphosphate + H2O = 6-carboxy-5,6,7,8-tetrahydropterin + triphosphate + acetaldehyde + 2 H(+)</text>
        <dbReference type="Rhea" id="RHEA:27966"/>
        <dbReference type="ChEBI" id="CHEBI:15343"/>
        <dbReference type="ChEBI" id="CHEBI:15377"/>
        <dbReference type="ChEBI" id="CHEBI:15378"/>
        <dbReference type="ChEBI" id="CHEBI:18036"/>
        <dbReference type="ChEBI" id="CHEBI:58462"/>
        <dbReference type="ChEBI" id="CHEBI:61032"/>
        <dbReference type="EC" id="4.1.2.50"/>
    </reaction>
</comment>
<proteinExistence type="inferred from homology"/>